<gene>
    <name evidence="2" type="ORF">BCR42DRAFT_411975</name>
</gene>
<keyword evidence="3" id="KW-1185">Reference proteome</keyword>
<evidence type="ECO:0000313" key="2">
    <source>
        <dbReference type="EMBL" id="ORZ18982.1"/>
    </source>
</evidence>
<sequence>MMKRVYYLIVGKPTVGIIDVTFYALTVIIQLVCSDLCVARNCGGLRGAWEEMGRNGSGINDVYVDSCICMLCIKLG</sequence>
<protein>
    <submittedName>
        <fullName evidence="2">Uncharacterized protein</fullName>
    </submittedName>
</protein>
<keyword evidence="1" id="KW-0472">Membrane</keyword>
<proteinExistence type="predicted"/>
<evidence type="ECO:0000256" key="1">
    <source>
        <dbReference type="SAM" id="Phobius"/>
    </source>
</evidence>
<feature type="transmembrane region" description="Helical" evidence="1">
    <location>
        <begin position="7"/>
        <end position="32"/>
    </location>
</feature>
<organism evidence="2 3">
    <name type="scientific">Absidia repens</name>
    <dbReference type="NCBI Taxonomy" id="90262"/>
    <lineage>
        <taxon>Eukaryota</taxon>
        <taxon>Fungi</taxon>
        <taxon>Fungi incertae sedis</taxon>
        <taxon>Mucoromycota</taxon>
        <taxon>Mucoromycotina</taxon>
        <taxon>Mucoromycetes</taxon>
        <taxon>Mucorales</taxon>
        <taxon>Cunninghamellaceae</taxon>
        <taxon>Absidia</taxon>
    </lineage>
</organism>
<comment type="caution">
    <text evidence="2">The sequence shown here is derived from an EMBL/GenBank/DDBJ whole genome shotgun (WGS) entry which is preliminary data.</text>
</comment>
<dbReference type="AlphaFoldDB" id="A0A1X2IMI3"/>
<name>A0A1X2IMI3_9FUNG</name>
<evidence type="ECO:0000313" key="3">
    <source>
        <dbReference type="Proteomes" id="UP000193560"/>
    </source>
</evidence>
<dbReference type="EMBL" id="MCGE01000008">
    <property type="protein sequence ID" value="ORZ18982.1"/>
    <property type="molecule type" value="Genomic_DNA"/>
</dbReference>
<accession>A0A1X2IMI3</accession>
<keyword evidence="1" id="KW-0812">Transmembrane</keyword>
<keyword evidence="1" id="KW-1133">Transmembrane helix</keyword>
<reference evidence="2 3" key="1">
    <citation type="submission" date="2016-07" db="EMBL/GenBank/DDBJ databases">
        <title>Pervasive Adenine N6-methylation of Active Genes in Fungi.</title>
        <authorList>
            <consortium name="DOE Joint Genome Institute"/>
            <person name="Mondo S.J."/>
            <person name="Dannebaum R.O."/>
            <person name="Kuo R.C."/>
            <person name="Labutti K."/>
            <person name="Haridas S."/>
            <person name="Kuo A."/>
            <person name="Salamov A."/>
            <person name="Ahrendt S.R."/>
            <person name="Lipzen A."/>
            <person name="Sullivan W."/>
            <person name="Andreopoulos W.B."/>
            <person name="Clum A."/>
            <person name="Lindquist E."/>
            <person name="Daum C."/>
            <person name="Ramamoorthy G.K."/>
            <person name="Gryganskyi A."/>
            <person name="Culley D."/>
            <person name="Magnuson J.K."/>
            <person name="James T.Y."/>
            <person name="O'Malley M.A."/>
            <person name="Stajich J.E."/>
            <person name="Spatafora J.W."/>
            <person name="Visel A."/>
            <person name="Grigoriev I.V."/>
        </authorList>
    </citation>
    <scope>NUCLEOTIDE SEQUENCE [LARGE SCALE GENOMIC DNA]</scope>
    <source>
        <strain evidence="2 3">NRRL 1336</strain>
    </source>
</reference>
<dbReference type="Proteomes" id="UP000193560">
    <property type="component" value="Unassembled WGS sequence"/>
</dbReference>